<dbReference type="Gene3D" id="1.10.10.10">
    <property type="entry name" value="Winged helix-like DNA-binding domain superfamily/Winged helix DNA-binding domain"/>
    <property type="match status" value="1"/>
</dbReference>
<reference evidence="4" key="1">
    <citation type="journal article" date="2019" name="Int. J. Syst. Evol. Microbiol.">
        <title>The Global Catalogue of Microorganisms (GCM) 10K type strain sequencing project: providing services to taxonomists for standard genome sequencing and annotation.</title>
        <authorList>
            <consortium name="The Broad Institute Genomics Platform"/>
            <consortium name="The Broad Institute Genome Sequencing Center for Infectious Disease"/>
            <person name="Wu L."/>
            <person name="Ma J."/>
        </authorList>
    </citation>
    <scope>NUCLEOTIDE SEQUENCE [LARGE SCALE GENOMIC DNA]</scope>
    <source>
        <strain evidence="4">CGMCC 4.1622</strain>
    </source>
</reference>
<proteinExistence type="inferred from homology"/>
<dbReference type="EMBL" id="JBHSOC010000073">
    <property type="protein sequence ID" value="MFC5645536.1"/>
    <property type="molecule type" value="Genomic_DNA"/>
</dbReference>
<dbReference type="InterPro" id="IPR000600">
    <property type="entry name" value="ROK"/>
</dbReference>
<organism evidence="3 4">
    <name type="scientific">Kitasatospora cinereorecta</name>
    <dbReference type="NCBI Taxonomy" id="285560"/>
    <lineage>
        <taxon>Bacteria</taxon>
        <taxon>Bacillati</taxon>
        <taxon>Actinomycetota</taxon>
        <taxon>Actinomycetes</taxon>
        <taxon>Kitasatosporales</taxon>
        <taxon>Streptomycetaceae</taxon>
        <taxon>Kitasatospora</taxon>
    </lineage>
</organism>
<keyword evidence="4" id="KW-1185">Reference proteome</keyword>
<comment type="caution">
    <text evidence="3">The sequence shown here is derived from an EMBL/GenBank/DDBJ whole genome shotgun (WGS) entry which is preliminary data.</text>
</comment>
<dbReference type="PANTHER" id="PTHR18964:SF149">
    <property type="entry name" value="BIFUNCTIONAL UDP-N-ACETYLGLUCOSAMINE 2-EPIMERASE_N-ACETYLMANNOSAMINE KINASE"/>
    <property type="match status" value="1"/>
</dbReference>
<comment type="similarity">
    <text evidence="1">Belongs to the ROK (NagC/XylR) family.</text>
</comment>
<name>A0ABW0VLU0_9ACTN</name>
<evidence type="ECO:0000313" key="4">
    <source>
        <dbReference type="Proteomes" id="UP001596066"/>
    </source>
</evidence>
<dbReference type="Proteomes" id="UP001596066">
    <property type="component" value="Unassembled WGS sequence"/>
</dbReference>
<dbReference type="RefSeq" id="WP_346147506.1">
    <property type="nucleotide sequence ID" value="NZ_BAAAUA010000036.1"/>
</dbReference>
<dbReference type="SUPFAM" id="SSF53067">
    <property type="entry name" value="Actin-like ATPase domain"/>
    <property type="match status" value="1"/>
</dbReference>
<dbReference type="InterPro" id="IPR036390">
    <property type="entry name" value="WH_DNA-bd_sf"/>
</dbReference>
<evidence type="ECO:0000313" key="3">
    <source>
        <dbReference type="EMBL" id="MFC5645536.1"/>
    </source>
</evidence>
<gene>
    <name evidence="3" type="ORF">ACFPZF_29850</name>
</gene>
<dbReference type="Pfam" id="PF00480">
    <property type="entry name" value="ROK"/>
    <property type="match status" value="1"/>
</dbReference>
<sequence>MLSLVAAPTPLPTAPSPEGGAAGTLLRTVLTTGPLTRTALGLATGLSPAAVSRHTTELISLGLLRDLPPNGPPRAGRPRLPLDIDTRGHLAAGVHIGVPWLTFALLDLRGRVVARERLPRQGDARTVLRTVRAHLPGFTTRRAAGRPVLGLGVVTGGWVDTEHGTVVEHTPLGWHDVPVRDLLAGATRLPVHLDGHARALARAELLFGAPAGATELVHLFVGNVVDAAIAAGGTVLRGRRSRAGDIGHLPVPGSTEPCPCGRTGCLQATVSDHALVRRARQQGLHPAPDLERLMALAAAGEPRVLELFRERLRLIAPAAALLLDVLGPDVLVLTEAGLAAAPELGHYARQQIRRHTRADPAHLVTAGSFGTDALAVAACAGVLDSVYRRPMELRTAAAGGSTPH</sequence>
<feature type="region of interest" description="Disordered" evidence="2">
    <location>
        <begin position="1"/>
        <end position="22"/>
    </location>
</feature>
<dbReference type="InterPro" id="IPR043129">
    <property type="entry name" value="ATPase_NBD"/>
</dbReference>
<evidence type="ECO:0000256" key="1">
    <source>
        <dbReference type="ARBA" id="ARBA00006479"/>
    </source>
</evidence>
<accession>A0ABW0VLU0</accession>
<dbReference type="InterPro" id="IPR036388">
    <property type="entry name" value="WH-like_DNA-bd_sf"/>
</dbReference>
<dbReference type="PANTHER" id="PTHR18964">
    <property type="entry name" value="ROK (REPRESSOR, ORF, KINASE) FAMILY"/>
    <property type="match status" value="1"/>
</dbReference>
<dbReference type="SUPFAM" id="SSF46785">
    <property type="entry name" value="Winged helix' DNA-binding domain"/>
    <property type="match status" value="1"/>
</dbReference>
<evidence type="ECO:0000256" key="2">
    <source>
        <dbReference type="SAM" id="MobiDB-lite"/>
    </source>
</evidence>
<protein>
    <submittedName>
        <fullName evidence="3">ROK family protein</fullName>
    </submittedName>
</protein>
<dbReference type="Gene3D" id="3.30.420.40">
    <property type="match status" value="2"/>
</dbReference>